<evidence type="ECO:0000256" key="5">
    <source>
        <dbReference type="RuleBase" id="RU362007"/>
    </source>
</evidence>
<evidence type="ECO:0000256" key="1">
    <source>
        <dbReference type="ARBA" id="ARBA00004921"/>
    </source>
</evidence>
<dbReference type="PANTHER" id="PTHR19443:SF6">
    <property type="entry name" value="HEXOKINASE-4"/>
    <property type="match status" value="1"/>
</dbReference>
<comment type="catalytic activity">
    <reaction evidence="4">
        <text>D-fructose + ATP = D-fructose 6-phosphate + ADP + H(+)</text>
        <dbReference type="Rhea" id="RHEA:16125"/>
        <dbReference type="ChEBI" id="CHEBI:15378"/>
        <dbReference type="ChEBI" id="CHEBI:30616"/>
        <dbReference type="ChEBI" id="CHEBI:37721"/>
        <dbReference type="ChEBI" id="CHEBI:61527"/>
        <dbReference type="ChEBI" id="CHEBI:456216"/>
        <dbReference type="EC" id="2.7.1.1"/>
    </reaction>
    <physiologicalReaction direction="left-to-right" evidence="4">
        <dbReference type="Rhea" id="RHEA:16126"/>
    </physiologicalReaction>
</comment>
<evidence type="ECO:0007829" key="10">
    <source>
        <dbReference type="ProteomicsDB" id="A0A0P0VCN9"/>
    </source>
</evidence>
<name>A0A0P0VCN9_ORYSJ</name>
<sequence length="73" mass="8246">TLCTTMIQGFEKMISGMYLGEIARLVFHRMAQESDVFGDAADSLSNPFILRYVRMSNSTDVCFVPGVFLHKHN</sequence>
<evidence type="ECO:0000256" key="3">
    <source>
        <dbReference type="ARBA" id="ARBA00023152"/>
    </source>
</evidence>
<dbReference type="Pfam" id="PF03727">
    <property type="entry name" value="Hexokinase_2"/>
    <property type="match status" value="1"/>
</dbReference>
<dbReference type="Gene3D" id="3.40.367.20">
    <property type="match status" value="1"/>
</dbReference>
<dbReference type="SUPFAM" id="SSF53067">
    <property type="entry name" value="Actin-like ATPase domain"/>
    <property type="match status" value="1"/>
</dbReference>
<dbReference type="ExpressionAtlas" id="A0A0P0VCN9">
    <property type="expression patterns" value="baseline and differential"/>
</dbReference>
<dbReference type="UniPathway" id="UPA00242"/>
<evidence type="ECO:0000259" key="6">
    <source>
        <dbReference type="Pfam" id="PF03727"/>
    </source>
</evidence>
<keyword evidence="8" id="KW-1185">Reference proteome</keyword>
<keyword evidence="5" id="KW-0547">Nucleotide-binding</keyword>
<reference evidence="8" key="1">
    <citation type="journal article" date="2005" name="Nature">
        <title>The map-based sequence of the rice genome.</title>
        <authorList>
            <consortium name="International rice genome sequencing project (IRGSP)"/>
            <person name="Matsumoto T."/>
            <person name="Wu J."/>
            <person name="Kanamori H."/>
            <person name="Katayose Y."/>
            <person name="Fujisawa M."/>
            <person name="Namiki N."/>
            <person name="Mizuno H."/>
            <person name="Yamamoto K."/>
            <person name="Antonio B.A."/>
            <person name="Baba T."/>
            <person name="Sakata K."/>
            <person name="Nagamura Y."/>
            <person name="Aoki H."/>
            <person name="Arikawa K."/>
            <person name="Arita K."/>
            <person name="Bito T."/>
            <person name="Chiden Y."/>
            <person name="Fujitsuka N."/>
            <person name="Fukunaka R."/>
            <person name="Hamada M."/>
            <person name="Harada C."/>
            <person name="Hayashi A."/>
            <person name="Hijishita S."/>
            <person name="Honda M."/>
            <person name="Hosokawa S."/>
            <person name="Ichikawa Y."/>
            <person name="Idonuma A."/>
            <person name="Iijima M."/>
            <person name="Ikeda M."/>
            <person name="Ikeno M."/>
            <person name="Ito K."/>
            <person name="Ito S."/>
            <person name="Ito T."/>
            <person name="Ito Y."/>
            <person name="Ito Y."/>
            <person name="Iwabuchi A."/>
            <person name="Kamiya K."/>
            <person name="Karasawa W."/>
            <person name="Kurita K."/>
            <person name="Katagiri S."/>
            <person name="Kikuta A."/>
            <person name="Kobayashi H."/>
            <person name="Kobayashi N."/>
            <person name="Machita K."/>
            <person name="Maehara T."/>
            <person name="Masukawa M."/>
            <person name="Mizubayashi T."/>
            <person name="Mukai Y."/>
            <person name="Nagasaki H."/>
            <person name="Nagata Y."/>
            <person name="Naito S."/>
            <person name="Nakashima M."/>
            <person name="Nakama Y."/>
            <person name="Nakamichi Y."/>
            <person name="Nakamura M."/>
            <person name="Meguro A."/>
            <person name="Negishi M."/>
            <person name="Ohta I."/>
            <person name="Ohta T."/>
            <person name="Okamoto M."/>
            <person name="Ono N."/>
            <person name="Saji S."/>
            <person name="Sakaguchi M."/>
            <person name="Sakai K."/>
            <person name="Shibata M."/>
            <person name="Shimokawa T."/>
            <person name="Song J."/>
            <person name="Takazaki Y."/>
            <person name="Terasawa K."/>
            <person name="Tsugane M."/>
            <person name="Tsuji K."/>
            <person name="Ueda S."/>
            <person name="Waki K."/>
            <person name="Yamagata H."/>
            <person name="Yamamoto M."/>
            <person name="Yamamoto S."/>
            <person name="Yamane H."/>
            <person name="Yoshiki S."/>
            <person name="Yoshihara R."/>
            <person name="Yukawa K."/>
            <person name="Zhong H."/>
            <person name="Yano M."/>
            <person name="Yuan Q."/>
            <person name="Ouyang S."/>
            <person name="Liu J."/>
            <person name="Jones K.M."/>
            <person name="Gansberger K."/>
            <person name="Moffat K."/>
            <person name="Hill J."/>
            <person name="Bera J."/>
            <person name="Fadrosh D."/>
            <person name="Jin S."/>
            <person name="Johri S."/>
            <person name="Kim M."/>
            <person name="Overton L."/>
            <person name="Reardon M."/>
            <person name="Tsitrin T."/>
            <person name="Vuong H."/>
            <person name="Weaver B."/>
            <person name="Ciecko A."/>
            <person name="Tallon L."/>
            <person name="Jackson J."/>
            <person name="Pai G."/>
            <person name="Aken S.V."/>
            <person name="Utterback T."/>
            <person name="Reidmuller S."/>
            <person name="Feldblyum T."/>
            <person name="Hsiao J."/>
            <person name="Zismann V."/>
            <person name="Iobst S."/>
            <person name="de Vazeille A.R."/>
            <person name="Buell C.R."/>
            <person name="Ying K."/>
            <person name="Li Y."/>
            <person name="Lu T."/>
            <person name="Huang Y."/>
            <person name="Zhao Q."/>
            <person name="Feng Q."/>
            <person name="Zhang L."/>
            <person name="Zhu J."/>
            <person name="Weng Q."/>
            <person name="Mu J."/>
            <person name="Lu Y."/>
            <person name="Fan D."/>
            <person name="Liu Y."/>
            <person name="Guan J."/>
            <person name="Zhang Y."/>
            <person name="Yu S."/>
            <person name="Liu X."/>
            <person name="Zhang Y."/>
            <person name="Hong G."/>
            <person name="Han B."/>
            <person name="Choisne N."/>
            <person name="Demange N."/>
            <person name="Orjeda G."/>
            <person name="Samain S."/>
            <person name="Cattolico L."/>
            <person name="Pelletier E."/>
            <person name="Couloux A."/>
            <person name="Segurens B."/>
            <person name="Wincker P."/>
            <person name="D'Hont A."/>
            <person name="Scarpelli C."/>
            <person name="Weissenbach J."/>
            <person name="Salanoubat M."/>
            <person name="Quetier F."/>
            <person name="Yu Y."/>
            <person name="Kim H.R."/>
            <person name="Rambo T."/>
            <person name="Currie J."/>
            <person name="Collura K."/>
            <person name="Luo M."/>
            <person name="Yang T."/>
            <person name="Ammiraju J.S.S."/>
            <person name="Engler F."/>
            <person name="Soderlund C."/>
            <person name="Wing R.A."/>
            <person name="Palmer L.E."/>
            <person name="de la Bastide M."/>
            <person name="Spiegel L."/>
            <person name="Nascimento L."/>
            <person name="Zutavern T."/>
            <person name="O'Shaughnessy A."/>
            <person name="Dike S."/>
            <person name="Dedhia N."/>
            <person name="Preston R."/>
            <person name="Balija V."/>
            <person name="McCombie W.R."/>
            <person name="Chow T."/>
            <person name="Chen H."/>
            <person name="Chung M."/>
            <person name="Chen C."/>
            <person name="Shaw J."/>
            <person name="Wu H."/>
            <person name="Hsiao K."/>
            <person name="Chao Y."/>
            <person name="Chu M."/>
            <person name="Cheng C."/>
            <person name="Hour A."/>
            <person name="Lee P."/>
            <person name="Lin S."/>
            <person name="Lin Y."/>
            <person name="Liou J."/>
            <person name="Liu S."/>
            <person name="Hsing Y."/>
            <person name="Raghuvanshi S."/>
            <person name="Mohanty A."/>
            <person name="Bharti A.K."/>
            <person name="Gaur A."/>
            <person name="Gupta V."/>
            <person name="Kumar D."/>
            <person name="Ravi V."/>
            <person name="Vij S."/>
            <person name="Kapur A."/>
            <person name="Khurana P."/>
            <person name="Khurana P."/>
            <person name="Khurana J.P."/>
            <person name="Tyagi A.K."/>
            <person name="Gaikwad K."/>
            <person name="Singh A."/>
            <person name="Dalal V."/>
            <person name="Srivastava S."/>
            <person name="Dixit A."/>
            <person name="Pal A.K."/>
            <person name="Ghazi I.A."/>
            <person name="Yadav M."/>
            <person name="Pandit A."/>
            <person name="Bhargava A."/>
            <person name="Sureshbabu K."/>
            <person name="Batra K."/>
            <person name="Sharma T.R."/>
            <person name="Mohapatra T."/>
            <person name="Singh N.K."/>
            <person name="Messing J."/>
            <person name="Nelson A.B."/>
            <person name="Fuks G."/>
            <person name="Kavchok S."/>
            <person name="Keizer G."/>
            <person name="Linton E."/>
            <person name="Llaca V."/>
            <person name="Song R."/>
            <person name="Tanyolac B."/>
            <person name="Young S."/>
            <person name="Ho-Il K."/>
            <person name="Hahn J.H."/>
            <person name="Sangsakoo G."/>
            <person name="Vanavichit A."/>
            <person name="de Mattos Luiz.A.T."/>
            <person name="Zimmer P.D."/>
            <person name="Malone G."/>
            <person name="Dellagostin O."/>
            <person name="de Oliveira A.C."/>
            <person name="Bevan M."/>
            <person name="Bancroft I."/>
            <person name="Minx P."/>
            <person name="Cordum H."/>
            <person name="Wilson R."/>
            <person name="Cheng Z."/>
            <person name="Jin W."/>
            <person name="Jiang J."/>
            <person name="Leong S.A."/>
            <person name="Iwama H."/>
            <person name="Gojobori T."/>
            <person name="Itoh T."/>
            <person name="Niimura Y."/>
            <person name="Fujii Y."/>
            <person name="Habara T."/>
            <person name="Sakai H."/>
            <person name="Sato Y."/>
            <person name="Wilson G."/>
            <person name="Kumar K."/>
            <person name="McCouch S."/>
            <person name="Juretic N."/>
            <person name="Hoen D."/>
            <person name="Wright S."/>
            <person name="Bruskiewich R."/>
            <person name="Bureau T."/>
            <person name="Miyao A."/>
            <person name="Hirochika H."/>
            <person name="Nishikawa T."/>
            <person name="Kadowaki K."/>
            <person name="Sugiura M."/>
            <person name="Burr B."/>
            <person name="Sasaki T."/>
        </authorList>
    </citation>
    <scope>NUCLEOTIDE SEQUENCE [LARGE SCALE GENOMIC DNA]</scope>
    <source>
        <strain evidence="8">cv. Nipponbare</strain>
    </source>
</reference>
<keyword evidence="3 5" id="KW-0324">Glycolysis</keyword>
<dbReference type="GO" id="GO:0008865">
    <property type="term" value="F:fructokinase activity"/>
    <property type="evidence" value="ECO:0007669"/>
    <property type="project" value="RHEA"/>
</dbReference>
<comment type="pathway">
    <text evidence="1">Carbohydrate degradation.</text>
</comment>
<comment type="pathway">
    <text evidence="2">Carbohydrate metabolism; hexose metabolism.</text>
</comment>
<dbReference type="GO" id="GO:0019318">
    <property type="term" value="P:hexose metabolic process"/>
    <property type="evidence" value="ECO:0007669"/>
    <property type="project" value="UniProtKB-UniPathway"/>
</dbReference>
<dbReference type="InterPro" id="IPR001312">
    <property type="entry name" value="Hexokinase"/>
</dbReference>
<accession>A0A0P0VCN9</accession>
<evidence type="ECO:0000313" key="7">
    <source>
        <dbReference type="EMBL" id="BAS76149.1"/>
    </source>
</evidence>
<dbReference type="Gramene" id="Os01t0940100-02">
    <property type="protein sequence ID" value="Os01t0940100-02"/>
    <property type="gene ID" value="Os01g0940100"/>
</dbReference>
<dbReference type="GO" id="GO:0001678">
    <property type="term" value="P:intracellular glucose homeostasis"/>
    <property type="evidence" value="ECO:0007669"/>
    <property type="project" value="InterPro"/>
</dbReference>
<feature type="domain" description="Hexokinase C-terminal" evidence="6">
    <location>
        <begin position="7"/>
        <end position="58"/>
    </location>
</feature>
<dbReference type="AlphaFoldDB" id="A0A0P0VCN9"/>
<dbReference type="InterPro" id="IPR022673">
    <property type="entry name" value="Hexokinase_C"/>
</dbReference>
<keyword evidence="5" id="KW-0808">Transferase</keyword>
<dbReference type="InterPro" id="IPR043129">
    <property type="entry name" value="ATPase_NBD"/>
</dbReference>
<keyword evidence="5" id="KW-0067">ATP-binding</keyword>
<dbReference type="Proteomes" id="UP000059680">
    <property type="component" value="Chromosome 1"/>
</dbReference>
<evidence type="ECO:0000256" key="4">
    <source>
        <dbReference type="ARBA" id="ARBA00047905"/>
    </source>
</evidence>
<evidence type="ECO:0000313" key="8">
    <source>
        <dbReference type="Proteomes" id="UP000059680"/>
    </source>
</evidence>
<evidence type="ECO:0007829" key="9">
    <source>
        <dbReference type="PeptideAtlas" id="A0A0P0VCN9"/>
    </source>
</evidence>
<reference evidence="7 8" key="2">
    <citation type="journal article" date="2013" name="Plant Cell Physiol.">
        <title>Rice Annotation Project Database (RAP-DB): an integrative and interactive database for rice genomics.</title>
        <authorList>
            <person name="Sakai H."/>
            <person name="Lee S.S."/>
            <person name="Tanaka T."/>
            <person name="Numa H."/>
            <person name="Kim J."/>
            <person name="Kawahara Y."/>
            <person name="Wakimoto H."/>
            <person name="Yang C.C."/>
            <person name="Iwamoto M."/>
            <person name="Abe T."/>
            <person name="Yamada Y."/>
            <person name="Muto A."/>
            <person name="Inokuchi H."/>
            <person name="Ikemura T."/>
            <person name="Matsumoto T."/>
            <person name="Sasaki T."/>
            <person name="Itoh T."/>
        </authorList>
    </citation>
    <scope>NUCLEOTIDE SEQUENCE [LARGE SCALE GENOMIC DNA]</scope>
    <source>
        <strain evidence="8">cv. Nipponbare</strain>
    </source>
</reference>
<dbReference type="GO" id="GO:0005536">
    <property type="term" value="F:D-glucose binding"/>
    <property type="evidence" value="ECO:0007669"/>
    <property type="project" value="InterPro"/>
</dbReference>
<feature type="non-terminal residue" evidence="7">
    <location>
        <position position="1"/>
    </location>
</feature>
<dbReference type="GO" id="GO:0006096">
    <property type="term" value="P:glycolytic process"/>
    <property type="evidence" value="ECO:0007669"/>
    <property type="project" value="UniProtKB-KW"/>
</dbReference>
<organism evidence="7 8">
    <name type="scientific">Oryza sativa subsp. japonica</name>
    <name type="common">Rice</name>
    <dbReference type="NCBI Taxonomy" id="39947"/>
    <lineage>
        <taxon>Eukaryota</taxon>
        <taxon>Viridiplantae</taxon>
        <taxon>Streptophyta</taxon>
        <taxon>Embryophyta</taxon>
        <taxon>Tracheophyta</taxon>
        <taxon>Spermatophyta</taxon>
        <taxon>Magnoliopsida</taxon>
        <taxon>Liliopsida</taxon>
        <taxon>Poales</taxon>
        <taxon>Poaceae</taxon>
        <taxon>BOP clade</taxon>
        <taxon>Oryzoideae</taxon>
        <taxon>Oryzeae</taxon>
        <taxon>Oryzinae</taxon>
        <taxon>Oryza</taxon>
        <taxon>Oryza sativa</taxon>
    </lineage>
</organism>
<proteinExistence type="evidence at protein level"/>
<dbReference type="PANTHER" id="PTHR19443">
    <property type="entry name" value="HEXOKINASE"/>
    <property type="match status" value="1"/>
</dbReference>
<dbReference type="EC" id="2.7.1.-" evidence="5"/>
<protein>
    <recommendedName>
        <fullName evidence="5">Phosphotransferase</fullName>
        <ecNumber evidence="5">2.7.1.-</ecNumber>
    </recommendedName>
</protein>
<evidence type="ECO:0000256" key="2">
    <source>
        <dbReference type="ARBA" id="ARBA00005028"/>
    </source>
</evidence>
<keyword evidence="5" id="KW-0418">Kinase</keyword>
<dbReference type="EMBL" id="AP014957">
    <property type="protein sequence ID" value="BAS76149.1"/>
    <property type="molecule type" value="Genomic_DNA"/>
</dbReference>
<dbReference type="GO" id="GO:0005524">
    <property type="term" value="F:ATP binding"/>
    <property type="evidence" value="ECO:0007669"/>
    <property type="project" value="UniProtKB-UniRule"/>
</dbReference>
<comment type="similarity">
    <text evidence="5">Belongs to the hexokinase family.</text>
</comment>
<reference evidence="7 8" key="3">
    <citation type="journal article" date="2013" name="Rice">
        <title>Improvement of the Oryza sativa Nipponbare reference genome using next generation sequence and optical map data.</title>
        <authorList>
            <person name="Kawahara Y."/>
            <person name="de la Bastide M."/>
            <person name="Hamilton J.P."/>
            <person name="Kanamori H."/>
            <person name="McCombie W.R."/>
            <person name="Ouyang S."/>
            <person name="Schwartz D.C."/>
            <person name="Tanaka T."/>
            <person name="Wu J."/>
            <person name="Zhou S."/>
            <person name="Childs K.L."/>
            <person name="Davidson R.M."/>
            <person name="Lin H."/>
            <person name="Quesada-Ocampo L."/>
            <person name="Vaillancourt B."/>
            <person name="Sakai H."/>
            <person name="Lee S.S."/>
            <person name="Kim J."/>
            <person name="Numa H."/>
            <person name="Itoh T."/>
            <person name="Buell C.R."/>
            <person name="Matsumoto T."/>
        </authorList>
    </citation>
    <scope>NUCLEOTIDE SEQUENCE [LARGE SCALE GENOMIC DNA]</scope>
    <source>
        <strain evidence="8">cv. Nipponbare</strain>
    </source>
</reference>
<gene>
    <name evidence="7" type="ordered locus">Os01g0940100</name>
    <name evidence="7" type="ORF">OSNPB_010940100</name>
</gene>
<keyword evidence="9 10" id="KW-1267">Proteomics identification</keyword>